<accession>R4X9T5</accession>
<organism evidence="1 2">
    <name type="scientific">Taphrina deformans (strain PYCC 5710 / ATCC 11124 / CBS 356.35 / IMI 108563 / JCM 9778 / NBRC 8474)</name>
    <name type="common">Peach leaf curl fungus</name>
    <name type="synonym">Lalaria deformans</name>
    <dbReference type="NCBI Taxonomy" id="1097556"/>
    <lineage>
        <taxon>Eukaryota</taxon>
        <taxon>Fungi</taxon>
        <taxon>Dikarya</taxon>
        <taxon>Ascomycota</taxon>
        <taxon>Taphrinomycotina</taxon>
        <taxon>Taphrinomycetes</taxon>
        <taxon>Taphrinales</taxon>
        <taxon>Taphrinaceae</taxon>
        <taxon>Taphrina</taxon>
    </lineage>
</organism>
<name>R4X9T5_TAPDE</name>
<dbReference type="Proteomes" id="UP000013776">
    <property type="component" value="Unassembled WGS sequence"/>
</dbReference>
<proteinExistence type="predicted"/>
<dbReference type="GO" id="GO:0043565">
    <property type="term" value="F:sequence-specific DNA binding"/>
    <property type="evidence" value="ECO:0007669"/>
    <property type="project" value="InterPro"/>
</dbReference>
<dbReference type="InterPro" id="IPR036081">
    <property type="entry name" value="Translin_sf"/>
</dbReference>
<dbReference type="AlphaFoldDB" id="R4X9T5"/>
<keyword evidence="2" id="KW-1185">Reference proteome</keyword>
<dbReference type="STRING" id="1097556.R4X9T5"/>
<dbReference type="OrthoDB" id="829at2759"/>
<gene>
    <name evidence="1" type="ORF">TAPDE_002243</name>
</gene>
<evidence type="ECO:0008006" key="3">
    <source>
        <dbReference type="Google" id="ProtNLM"/>
    </source>
</evidence>
<dbReference type="InterPro" id="IPR016068">
    <property type="entry name" value="Translin_N"/>
</dbReference>
<dbReference type="EMBL" id="CAHR02000074">
    <property type="protein sequence ID" value="CCG82237.1"/>
    <property type="molecule type" value="Genomic_DNA"/>
</dbReference>
<dbReference type="SUPFAM" id="SSF74784">
    <property type="entry name" value="Translin"/>
    <property type="match status" value="1"/>
</dbReference>
<dbReference type="VEuPathDB" id="FungiDB:TAPDE_002243"/>
<comment type="caution">
    <text evidence="1">The sequence shown here is derived from an EMBL/GenBank/DDBJ whole genome shotgun (WGS) entry which is preliminary data.</text>
</comment>
<evidence type="ECO:0000313" key="1">
    <source>
        <dbReference type="EMBL" id="CCG82237.1"/>
    </source>
</evidence>
<protein>
    <recommendedName>
        <fullName evidence="3">Translin</fullName>
    </recommendedName>
</protein>
<reference evidence="1 2" key="1">
    <citation type="journal article" date="2013" name="MBio">
        <title>Genome sequencing of the plant pathogen Taphrina deformans, the causal agent of peach leaf curl.</title>
        <authorList>
            <person name="Cisse O.H."/>
            <person name="Almeida J.M.G.C.F."/>
            <person name="Fonseca A."/>
            <person name="Kumar A.A."/>
            <person name="Salojaervi J."/>
            <person name="Overmyer K."/>
            <person name="Hauser P.M."/>
            <person name="Pagni M."/>
        </authorList>
    </citation>
    <scope>NUCLEOTIDE SEQUENCE [LARGE SCALE GENOMIC DNA]</scope>
    <source>
        <strain evidence="2">PYCC 5710 / ATCC 11124 / CBS 356.35 / IMI 108563 / JCM 9778 / NBRC 8474</strain>
    </source>
</reference>
<dbReference type="InterPro" id="IPR002848">
    <property type="entry name" value="Translin_fam"/>
</dbReference>
<evidence type="ECO:0000313" key="2">
    <source>
        <dbReference type="Proteomes" id="UP000013776"/>
    </source>
</evidence>
<dbReference type="eggNOG" id="KOG3067">
    <property type="taxonomic scope" value="Eukaryota"/>
</dbReference>
<dbReference type="Gene3D" id="1.20.58.190">
    <property type="entry name" value="Translin, domain 1"/>
    <property type="match status" value="1"/>
</dbReference>
<sequence>MSETQNGSVIDPSIFLRLQESIDRDAAFKDEIREVTNELDRIHRQITFVLAQAHSVPSDKLSSTLEGCRTHFEDQKVKLAALAKLASQMPYYKFNFLFTNQLQNASYTAVFAHWLGCDLINGGSRQAGTLLSLEEVGTVLTLEVNSIYTPSSP</sequence>
<dbReference type="Pfam" id="PF01997">
    <property type="entry name" value="Translin"/>
    <property type="match status" value="1"/>
</dbReference>